<keyword evidence="1" id="KW-0472">Membrane</keyword>
<proteinExistence type="predicted"/>
<feature type="transmembrane region" description="Helical" evidence="1">
    <location>
        <begin position="18"/>
        <end position="37"/>
    </location>
</feature>
<organism evidence="2 3">
    <name type="scientific">Actinomadura namibiensis</name>
    <dbReference type="NCBI Taxonomy" id="182080"/>
    <lineage>
        <taxon>Bacteria</taxon>
        <taxon>Bacillati</taxon>
        <taxon>Actinomycetota</taxon>
        <taxon>Actinomycetes</taxon>
        <taxon>Streptosporangiales</taxon>
        <taxon>Thermomonosporaceae</taxon>
        <taxon>Actinomadura</taxon>
    </lineage>
</organism>
<gene>
    <name evidence="2" type="ORF">HNR61_006954</name>
</gene>
<evidence type="ECO:0000313" key="2">
    <source>
        <dbReference type="EMBL" id="MBA8955280.1"/>
    </source>
</evidence>
<evidence type="ECO:0000256" key="1">
    <source>
        <dbReference type="SAM" id="Phobius"/>
    </source>
</evidence>
<keyword evidence="1" id="KW-1133">Transmembrane helix</keyword>
<accession>A0A7W3LVW7</accession>
<reference evidence="2 3" key="1">
    <citation type="submission" date="2020-08" db="EMBL/GenBank/DDBJ databases">
        <title>Genomic Encyclopedia of Type Strains, Phase IV (KMG-IV): sequencing the most valuable type-strain genomes for metagenomic binning, comparative biology and taxonomic classification.</title>
        <authorList>
            <person name="Goeker M."/>
        </authorList>
    </citation>
    <scope>NUCLEOTIDE SEQUENCE [LARGE SCALE GENOMIC DNA]</scope>
    <source>
        <strain evidence="2 3">DSM 44197</strain>
    </source>
</reference>
<comment type="caution">
    <text evidence="2">The sequence shown here is derived from an EMBL/GenBank/DDBJ whole genome shotgun (WGS) entry which is preliminary data.</text>
</comment>
<keyword evidence="1" id="KW-0812">Transmembrane</keyword>
<keyword evidence="3" id="KW-1185">Reference proteome</keyword>
<dbReference type="Proteomes" id="UP000572680">
    <property type="component" value="Unassembled WGS sequence"/>
</dbReference>
<sequence>MRPTIRPEQLVKSGPGRYAVLLAGLGAAGVALGWRLGPETAPKPRELARAVIHRR</sequence>
<dbReference type="AlphaFoldDB" id="A0A7W3LVW7"/>
<name>A0A7W3LVW7_ACTNM</name>
<dbReference type="RefSeq" id="WP_157419632.1">
    <property type="nucleotide sequence ID" value="NZ_BAAALP010000002.1"/>
</dbReference>
<dbReference type="EMBL" id="JACJIA010000011">
    <property type="protein sequence ID" value="MBA8955280.1"/>
    <property type="molecule type" value="Genomic_DNA"/>
</dbReference>
<evidence type="ECO:0000313" key="3">
    <source>
        <dbReference type="Proteomes" id="UP000572680"/>
    </source>
</evidence>
<protein>
    <submittedName>
        <fullName evidence="2">Uncharacterized protein</fullName>
    </submittedName>
</protein>